<proteinExistence type="predicted"/>
<dbReference type="EMBL" id="JBHSAJ010000037">
    <property type="protein sequence ID" value="MFC3935656.1"/>
    <property type="molecule type" value="Genomic_DNA"/>
</dbReference>
<sequence>MNNSLPLNAFMAVRPRGADLDIPAVPPRKTNTSRAPMDGPIRALDRNGRPTVGLPPRVLGGISIQNREDGRASQDRNDAIKRGTSA</sequence>
<gene>
    <name evidence="2" type="ORF">ACFOW3_13625</name>
</gene>
<protein>
    <submittedName>
        <fullName evidence="2">Uncharacterized protein</fullName>
    </submittedName>
</protein>
<organism evidence="2 3">
    <name type="scientific">Acidovorax facilis</name>
    <dbReference type="NCBI Taxonomy" id="12917"/>
    <lineage>
        <taxon>Bacteria</taxon>
        <taxon>Pseudomonadati</taxon>
        <taxon>Pseudomonadota</taxon>
        <taxon>Betaproteobacteria</taxon>
        <taxon>Burkholderiales</taxon>
        <taxon>Comamonadaceae</taxon>
        <taxon>Acidovorax</taxon>
    </lineage>
</organism>
<reference evidence="3" key="1">
    <citation type="journal article" date="2019" name="Int. J. Syst. Evol. Microbiol.">
        <title>The Global Catalogue of Microorganisms (GCM) 10K type strain sequencing project: providing services to taxonomists for standard genome sequencing and annotation.</title>
        <authorList>
            <consortium name="The Broad Institute Genomics Platform"/>
            <consortium name="The Broad Institute Genome Sequencing Center for Infectious Disease"/>
            <person name="Wu L."/>
            <person name="Ma J."/>
        </authorList>
    </citation>
    <scope>NUCLEOTIDE SEQUENCE [LARGE SCALE GENOMIC DNA]</scope>
    <source>
        <strain evidence="3">CCUG 2113</strain>
    </source>
</reference>
<name>A0ABV8DAY1_9BURK</name>
<feature type="compositionally biased region" description="Basic and acidic residues" evidence="1">
    <location>
        <begin position="66"/>
        <end position="86"/>
    </location>
</feature>
<evidence type="ECO:0000313" key="2">
    <source>
        <dbReference type="EMBL" id="MFC3935656.1"/>
    </source>
</evidence>
<comment type="caution">
    <text evidence="2">The sequence shown here is derived from an EMBL/GenBank/DDBJ whole genome shotgun (WGS) entry which is preliminary data.</text>
</comment>
<dbReference type="Proteomes" id="UP001595693">
    <property type="component" value="Unassembled WGS sequence"/>
</dbReference>
<evidence type="ECO:0000256" key="1">
    <source>
        <dbReference type="SAM" id="MobiDB-lite"/>
    </source>
</evidence>
<feature type="region of interest" description="Disordered" evidence="1">
    <location>
        <begin position="19"/>
        <end position="86"/>
    </location>
</feature>
<evidence type="ECO:0000313" key="3">
    <source>
        <dbReference type="Proteomes" id="UP001595693"/>
    </source>
</evidence>
<keyword evidence="3" id="KW-1185">Reference proteome</keyword>
<accession>A0ABV8DAY1</accession>
<dbReference type="RefSeq" id="WP_252635554.1">
    <property type="nucleotide sequence ID" value="NZ_JAMXAX010000009.1"/>
</dbReference>